<organism evidence="2 3">
    <name type="scientific">Romanomermis culicivorax</name>
    <name type="common">Nematode worm</name>
    <dbReference type="NCBI Taxonomy" id="13658"/>
    <lineage>
        <taxon>Eukaryota</taxon>
        <taxon>Metazoa</taxon>
        <taxon>Ecdysozoa</taxon>
        <taxon>Nematoda</taxon>
        <taxon>Enoplea</taxon>
        <taxon>Dorylaimia</taxon>
        <taxon>Mermithida</taxon>
        <taxon>Mermithoidea</taxon>
        <taxon>Mermithidae</taxon>
        <taxon>Romanomermis</taxon>
    </lineage>
</organism>
<proteinExistence type="predicted"/>
<evidence type="ECO:0000256" key="1">
    <source>
        <dbReference type="SAM" id="Phobius"/>
    </source>
</evidence>
<reference evidence="3" key="1">
    <citation type="submission" date="2022-11" db="UniProtKB">
        <authorList>
            <consortium name="WormBaseParasite"/>
        </authorList>
    </citation>
    <scope>IDENTIFICATION</scope>
</reference>
<feature type="transmembrane region" description="Helical" evidence="1">
    <location>
        <begin position="6"/>
        <end position="24"/>
    </location>
</feature>
<keyword evidence="1" id="KW-1133">Transmembrane helix</keyword>
<dbReference type="SUPFAM" id="SSF143990">
    <property type="entry name" value="YbiA-like"/>
    <property type="match status" value="1"/>
</dbReference>
<sequence length="94" mass="10447">MIDYTLHITSTGIPLVAATVALAVRAMSMSRAAQFLQRHNPKVYEYLVSTGNCLLIEADKDKFWEKCRGCHRCMCSASGVGAQGEGPSKKWRKR</sequence>
<protein>
    <submittedName>
        <fullName evidence="3">Secreted protein</fullName>
    </submittedName>
</protein>
<dbReference type="AlphaFoldDB" id="A0A915IIX0"/>
<dbReference type="WBParaSite" id="nRc.2.0.1.t14122-RA">
    <property type="protein sequence ID" value="nRc.2.0.1.t14122-RA"/>
    <property type="gene ID" value="nRc.2.0.1.g14122"/>
</dbReference>
<keyword evidence="2" id="KW-1185">Reference proteome</keyword>
<name>A0A915IIX0_ROMCU</name>
<dbReference type="Proteomes" id="UP000887565">
    <property type="component" value="Unplaced"/>
</dbReference>
<accession>A0A915IIX0</accession>
<evidence type="ECO:0000313" key="3">
    <source>
        <dbReference type="WBParaSite" id="nRc.2.0.1.t14122-RA"/>
    </source>
</evidence>
<dbReference type="InterPro" id="IPR037238">
    <property type="entry name" value="YbiA-like_sf"/>
</dbReference>
<keyword evidence="1" id="KW-0812">Transmembrane</keyword>
<evidence type="ECO:0000313" key="2">
    <source>
        <dbReference type="Proteomes" id="UP000887565"/>
    </source>
</evidence>
<keyword evidence="1" id="KW-0472">Membrane</keyword>